<feature type="region of interest" description="Disordered" evidence="1">
    <location>
        <begin position="383"/>
        <end position="470"/>
    </location>
</feature>
<evidence type="ECO:0000313" key="2">
    <source>
        <dbReference type="Proteomes" id="UP000036681"/>
    </source>
</evidence>
<accession>A0A0M3I1H9</accession>
<feature type="compositionally biased region" description="Low complexity" evidence="1">
    <location>
        <begin position="328"/>
        <end position="338"/>
    </location>
</feature>
<protein>
    <submittedName>
        <fullName evidence="3">ULP_PROTEASE domain-containing protein</fullName>
    </submittedName>
</protein>
<dbReference type="Proteomes" id="UP000036681">
    <property type="component" value="Unplaced"/>
</dbReference>
<dbReference type="AlphaFoldDB" id="A0A0M3I1H9"/>
<feature type="region of interest" description="Disordered" evidence="1">
    <location>
        <begin position="18"/>
        <end position="64"/>
    </location>
</feature>
<evidence type="ECO:0000256" key="1">
    <source>
        <dbReference type="SAM" id="MobiDB-lite"/>
    </source>
</evidence>
<reference evidence="3" key="1">
    <citation type="submission" date="2017-02" db="UniProtKB">
        <authorList>
            <consortium name="WormBaseParasite"/>
        </authorList>
    </citation>
    <scope>IDENTIFICATION</scope>
</reference>
<evidence type="ECO:0000313" key="3">
    <source>
        <dbReference type="WBParaSite" id="ALUE_0001013401-mRNA-1"/>
    </source>
</evidence>
<proteinExistence type="predicted"/>
<feature type="region of interest" description="Disordered" evidence="1">
    <location>
        <begin position="287"/>
        <end position="338"/>
    </location>
</feature>
<keyword evidence="2" id="KW-1185">Reference proteome</keyword>
<sequence>MQFGLSSRLRRDASRYLNKQIEATSEPHNDSIPSTVNSNIFPSSTSQRSKTSPTNATAHVGNRKRPLHLVERDDAKPAYTPRLVAVTKTPKLPSLRTPINRSKLMDVVENEQYKRQPIRIMPQIKDKKPHNVVARDEPLFEGNDLVGDLSTFLTGGAFAPPNQVDNVQSSLSAVQEMRQPVMFENQSPSLNPSSINFEPAIFAQGPAIVSQNFGPQAMPIMQNPAVESSSIPQSLTPQFAQQEQVIPQNQLYFIETSGTDLNPQPQLVLLRPIPPDASLQQPMQLRPETVQFPPPPFSLGQMPSVTNSPPIPRSPHSLEPFPTLPPEAQQTSTSAPQTPTISFRIRERTEVFSPETQQPQTTTTDPYYTTEAIALRIFAHFDAEPPNTSSSTDLELNGDANASPERSTIIGTNEDENDRERSAIMNEEGSKLTQEIDSPHLKARSINQRKRISEQNSNTNEAKVNEEENTSYAAKRITEILNETTKPHRVIKVVRKGARRSSAINRSSLAPNPIMIRNASETSMSTITEQRLLNARNEQVKTPMSVDSIASTTVTDSSIISTNLKNFTDTK</sequence>
<dbReference type="WBParaSite" id="ALUE_0001013401-mRNA-1">
    <property type="protein sequence ID" value="ALUE_0001013401-mRNA-1"/>
    <property type="gene ID" value="ALUE_0001013401"/>
</dbReference>
<organism evidence="2 3">
    <name type="scientific">Ascaris lumbricoides</name>
    <name type="common">Giant roundworm</name>
    <dbReference type="NCBI Taxonomy" id="6252"/>
    <lineage>
        <taxon>Eukaryota</taxon>
        <taxon>Metazoa</taxon>
        <taxon>Ecdysozoa</taxon>
        <taxon>Nematoda</taxon>
        <taxon>Chromadorea</taxon>
        <taxon>Rhabditida</taxon>
        <taxon>Spirurina</taxon>
        <taxon>Ascaridomorpha</taxon>
        <taxon>Ascaridoidea</taxon>
        <taxon>Ascarididae</taxon>
        <taxon>Ascaris</taxon>
    </lineage>
</organism>
<feature type="compositionally biased region" description="Basic residues" evidence="1">
    <location>
        <begin position="441"/>
        <end position="450"/>
    </location>
</feature>
<feature type="compositionally biased region" description="Polar residues" evidence="1">
    <location>
        <begin position="31"/>
        <end position="57"/>
    </location>
</feature>
<name>A0A0M3I1H9_ASCLU</name>